<evidence type="ECO:0000313" key="3">
    <source>
        <dbReference type="Proteomes" id="UP000319486"/>
    </source>
</evidence>
<dbReference type="InterPro" id="IPR011059">
    <property type="entry name" value="Metal-dep_hydrolase_composite"/>
</dbReference>
<dbReference type="AlphaFoldDB" id="A0A502CD87"/>
<feature type="region of interest" description="Disordered" evidence="1">
    <location>
        <begin position="62"/>
        <end position="87"/>
    </location>
</feature>
<accession>A0A502CD87</accession>
<dbReference type="Gene3D" id="3.20.20.140">
    <property type="entry name" value="Metal-dependent hydrolases"/>
    <property type="match status" value="1"/>
</dbReference>
<evidence type="ECO:0000256" key="1">
    <source>
        <dbReference type="SAM" id="MobiDB-lite"/>
    </source>
</evidence>
<comment type="caution">
    <text evidence="2">The sequence shown here is derived from an EMBL/GenBank/DDBJ whole genome shotgun (WGS) entry which is preliminary data.</text>
</comment>
<proteinExistence type="predicted"/>
<dbReference type="Proteomes" id="UP000319486">
    <property type="component" value="Unassembled WGS sequence"/>
</dbReference>
<name>A0A502CD87_9GAMM</name>
<gene>
    <name evidence="2" type="ORF">EAH88_06070</name>
</gene>
<keyword evidence="3" id="KW-1185">Reference proteome</keyword>
<dbReference type="EMBL" id="RCZO01000002">
    <property type="protein sequence ID" value="TPG10650.1"/>
    <property type="molecule type" value="Genomic_DNA"/>
</dbReference>
<dbReference type="GO" id="GO:0016810">
    <property type="term" value="F:hydrolase activity, acting on carbon-nitrogen (but not peptide) bonds"/>
    <property type="evidence" value="ECO:0007669"/>
    <property type="project" value="InterPro"/>
</dbReference>
<sequence>MIDVSGRWLLPSMIDDQVHFREPGLSCKADTLHEQDPCSQRYHRFRGHAEHQATMLDRLQASEAARSRRSPKTRQRWNVTASAHPSS</sequence>
<dbReference type="Gene3D" id="2.30.40.10">
    <property type="entry name" value="Urease, subunit C, domain 1"/>
    <property type="match status" value="1"/>
</dbReference>
<evidence type="ECO:0000313" key="2">
    <source>
        <dbReference type="EMBL" id="TPG10650.1"/>
    </source>
</evidence>
<organism evidence="2 3">
    <name type="scientific">Rhodanobacter glycinis</name>
    <dbReference type="NCBI Taxonomy" id="582702"/>
    <lineage>
        <taxon>Bacteria</taxon>
        <taxon>Pseudomonadati</taxon>
        <taxon>Pseudomonadota</taxon>
        <taxon>Gammaproteobacteria</taxon>
        <taxon>Lysobacterales</taxon>
        <taxon>Rhodanobacteraceae</taxon>
        <taxon>Rhodanobacter</taxon>
    </lineage>
</organism>
<reference evidence="2 3" key="1">
    <citation type="journal article" date="2019" name="Environ. Microbiol.">
        <title>Species interactions and distinct microbial communities in high Arctic permafrost affected cryosols are associated with the CH4 and CO2 gas fluxes.</title>
        <authorList>
            <person name="Altshuler I."/>
            <person name="Hamel J."/>
            <person name="Turney S."/>
            <person name="Magnuson E."/>
            <person name="Levesque R."/>
            <person name="Greer C."/>
            <person name="Whyte L.G."/>
        </authorList>
    </citation>
    <scope>NUCLEOTIDE SEQUENCE [LARGE SCALE GENOMIC DNA]</scope>
    <source>
        <strain evidence="2 3">S13Y</strain>
    </source>
</reference>
<feature type="compositionally biased region" description="Polar residues" evidence="1">
    <location>
        <begin position="76"/>
        <end position="87"/>
    </location>
</feature>
<protein>
    <submittedName>
        <fullName evidence="2">Uncharacterized protein</fullName>
    </submittedName>
</protein>